<feature type="chain" id="PRO_5045379086" evidence="2">
    <location>
        <begin position="19"/>
        <end position="92"/>
    </location>
</feature>
<accession>A0ABW3INS4</accession>
<feature type="region of interest" description="Disordered" evidence="1">
    <location>
        <begin position="73"/>
        <end position="92"/>
    </location>
</feature>
<keyword evidence="4" id="KW-1185">Reference proteome</keyword>
<dbReference type="EMBL" id="JBHTJT010000008">
    <property type="protein sequence ID" value="MFD0979762.1"/>
    <property type="molecule type" value="Genomic_DNA"/>
</dbReference>
<keyword evidence="2" id="KW-0732">Signal</keyword>
<reference evidence="4" key="1">
    <citation type="journal article" date="2019" name="Int. J. Syst. Evol. Microbiol.">
        <title>The Global Catalogue of Microorganisms (GCM) 10K type strain sequencing project: providing services to taxonomists for standard genome sequencing and annotation.</title>
        <authorList>
            <consortium name="The Broad Institute Genomics Platform"/>
            <consortium name="The Broad Institute Genome Sequencing Center for Infectious Disease"/>
            <person name="Wu L."/>
            <person name="Ma J."/>
        </authorList>
    </citation>
    <scope>NUCLEOTIDE SEQUENCE [LARGE SCALE GENOMIC DNA]</scope>
    <source>
        <strain evidence="4">CCUG 60524</strain>
    </source>
</reference>
<sequence length="92" mass="9664">MRSLPLLPLLLAAGPALAEGPGEAGTGIDCYCTDRQGARVELGETICLTVDGRAFLARCEMSLNTPMWRETGDGCVSSQRDPGRALLSKSPA</sequence>
<dbReference type="RefSeq" id="WP_386074080.1">
    <property type="nucleotide sequence ID" value="NZ_JBHTJT010000008.1"/>
</dbReference>
<comment type="caution">
    <text evidence="3">The sequence shown here is derived from an EMBL/GenBank/DDBJ whole genome shotgun (WGS) entry which is preliminary data.</text>
</comment>
<protein>
    <submittedName>
        <fullName evidence="3">Uncharacterized protein</fullName>
    </submittedName>
</protein>
<evidence type="ECO:0000256" key="2">
    <source>
        <dbReference type="SAM" id="SignalP"/>
    </source>
</evidence>
<name>A0ABW3INS4_9RHOB</name>
<organism evidence="3 4">
    <name type="scientific">Tropicimonas aquimaris</name>
    <dbReference type="NCBI Taxonomy" id="914152"/>
    <lineage>
        <taxon>Bacteria</taxon>
        <taxon>Pseudomonadati</taxon>
        <taxon>Pseudomonadota</taxon>
        <taxon>Alphaproteobacteria</taxon>
        <taxon>Rhodobacterales</taxon>
        <taxon>Roseobacteraceae</taxon>
        <taxon>Tropicimonas</taxon>
    </lineage>
</organism>
<evidence type="ECO:0000313" key="3">
    <source>
        <dbReference type="EMBL" id="MFD0979762.1"/>
    </source>
</evidence>
<proteinExistence type="predicted"/>
<gene>
    <name evidence="3" type="ORF">ACFQ2S_08865</name>
</gene>
<evidence type="ECO:0000256" key="1">
    <source>
        <dbReference type="SAM" id="MobiDB-lite"/>
    </source>
</evidence>
<dbReference type="Proteomes" id="UP001597108">
    <property type="component" value="Unassembled WGS sequence"/>
</dbReference>
<feature type="signal peptide" evidence="2">
    <location>
        <begin position="1"/>
        <end position="18"/>
    </location>
</feature>
<evidence type="ECO:0000313" key="4">
    <source>
        <dbReference type="Proteomes" id="UP001597108"/>
    </source>
</evidence>